<sequence length="519" mass="53862">MPAEPAAVARHRRPRFRIAAALAASAAVLVACGGPDAGTGQVVPDAQITLAMAFGPAAGYAIDTDDAFVLSQLGVTESLVASGPDGQARPALATAWEQQADPRVWRFELRPGVRFQNGEPLTGEAVATALNRLAGTEAPPRAIRGIGLNVAADGAAAVRVTTTEPDPILPLRLSGANTGILAPSAYASTPPAVQGTGTGPMTITELNGTQSATLQRNDTYWGERPLLAGVTANFVPDPSARALALRAGDADIAQELPEAAALEFTGDQYVNETVAAPRTASLLLNQSRAPFADIRVRRAVAAAIDRTALGEQALAGSAVPASELFGPAVTWGSQDAPPPADPARARQLLEEAGFGPGNPLRVELGTYPNRPELPTLATAIQEMLRAAGIEATIRVGDYDAREPELLAGDYDMYLASRSYLLDVPDAGATLQSDYSCAGSYNINRYCSPEFDALLAPLATRTDPAARQEVFRQAAAKLTADVVGVPLVHTRANGVGDQVTGYTVDPLAKTLVVPGLAKTG</sequence>
<dbReference type="RefSeq" id="WP_210024968.1">
    <property type="nucleotide sequence ID" value="NZ_JAGINU010000001.1"/>
</dbReference>
<dbReference type="PANTHER" id="PTHR30290">
    <property type="entry name" value="PERIPLASMIC BINDING COMPONENT OF ABC TRANSPORTER"/>
    <property type="match status" value="1"/>
</dbReference>
<accession>A0ABS4VN46</accession>
<comment type="caution">
    <text evidence="2">The sequence shown here is derived from an EMBL/GenBank/DDBJ whole genome shotgun (WGS) entry which is preliminary data.</text>
</comment>
<dbReference type="Gene3D" id="3.10.105.10">
    <property type="entry name" value="Dipeptide-binding Protein, Domain 3"/>
    <property type="match status" value="1"/>
</dbReference>
<protein>
    <submittedName>
        <fullName evidence="2">Peptide/nickel transport system substrate-binding protein</fullName>
    </submittedName>
</protein>
<dbReference type="Gene3D" id="3.40.190.10">
    <property type="entry name" value="Periplasmic binding protein-like II"/>
    <property type="match status" value="1"/>
</dbReference>
<dbReference type="PANTHER" id="PTHR30290:SF65">
    <property type="entry name" value="MONOACYL PHOSPHATIDYLINOSITOL TETRAMANNOSIDE-BINDING PROTEIN LPQW-RELATED"/>
    <property type="match status" value="1"/>
</dbReference>
<keyword evidence="3" id="KW-1185">Reference proteome</keyword>
<reference evidence="2 3" key="1">
    <citation type="submission" date="2021-03" db="EMBL/GenBank/DDBJ databases">
        <title>Sequencing the genomes of 1000 actinobacteria strains.</title>
        <authorList>
            <person name="Klenk H.-P."/>
        </authorList>
    </citation>
    <scope>NUCLEOTIDE SEQUENCE [LARGE SCALE GENOMIC DNA]</scope>
    <source>
        <strain evidence="2 3">DSM 45256</strain>
    </source>
</reference>
<dbReference type="SUPFAM" id="SSF53850">
    <property type="entry name" value="Periplasmic binding protein-like II"/>
    <property type="match status" value="1"/>
</dbReference>
<dbReference type="Pfam" id="PF00496">
    <property type="entry name" value="SBP_bac_5"/>
    <property type="match status" value="1"/>
</dbReference>
<dbReference type="CDD" id="cd08490">
    <property type="entry name" value="PBP2_NikA_DppA_OppA_like_3"/>
    <property type="match status" value="1"/>
</dbReference>
<dbReference type="EMBL" id="JAGINU010000001">
    <property type="protein sequence ID" value="MBP2364989.1"/>
    <property type="molecule type" value="Genomic_DNA"/>
</dbReference>
<evidence type="ECO:0000259" key="1">
    <source>
        <dbReference type="Pfam" id="PF00496"/>
    </source>
</evidence>
<dbReference type="PIRSF" id="PIRSF002741">
    <property type="entry name" value="MppA"/>
    <property type="match status" value="1"/>
</dbReference>
<evidence type="ECO:0000313" key="3">
    <source>
        <dbReference type="Proteomes" id="UP001519295"/>
    </source>
</evidence>
<dbReference type="InterPro" id="IPR030678">
    <property type="entry name" value="Peptide/Ni-bd"/>
</dbReference>
<proteinExistence type="predicted"/>
<gene>
    <name evidence="2" type="ORF">JOF36_000685</name>
</gene>
<dbReference type="Proteomes" id="UP001519295">
    <property type="component" value="Unassembled WGS sequence"/>
</dbReference>
<feature type="domain" description="Solute-binding protein family 5" evidence="1">
    <location>
        <begin position="89"/>
        <end position="440"/>
    </location>
</feature>
<evidence type="ECO:0000313" key="2">
    <source>
        <dbReference type="EMBL" id="MBP2364989.1"/>
    </source>
</evidence>
<name>A0ABS4VN46_9PSEU</name>
<dbReference type="InterPro" id="IPR039424">
    <property type="entry name" value="SBP_5"/>
</dbReference>
<dbReference type="InterPro" id="IPR000914">
    <property type="entry name" value="SBP_5_dom"/>
</dbReference>
<organism evidence="2 3">
    <name type="scientific">Pseudonocardia parietis</name>
    <dbReference type="NCBI Taxonomy" id="570936"/>
    <lineage>
        <taxon>Bacteria</taxon>
        <taxon>Bacillati</taxon>
        <taxon>Actinomycetota</taxon>
        <taxon>Actinomycetes</taxon>
        <taxon>Pseudonocardiales</taxon>
        <taxon>Pseudonocardiaceae</taxon>
        <taxon>Pseudonocardia</taxon>
    </lineage>
</organism>